<dbReference type="InterPro" id="IPR014853">
    <property type="entry name" value="VWF/SSPO/ZAN-like_Cys-rich_dom"/>
</dbReference>
<evidence type="ECO:0000256" key="6">
    <source>
        <dbReference type="ARBA" id="ARBA00023157"/>
    </source>
</evidence>
<evidence type="ECO:0000256" key="8">
    <source>
        <dbReference type="SAM" id="SignalP"/>
    </source>
</evidence>
<keyword evidence="11" id="KW-1185">Reference proteome</keyword>
<keyword evidence="7" id="KW-0325">Glycoprotein</keyword>
<dbReference type="InterPro" id="IPR001007">
    <property type="entry name" value="VWF_dom"/>
</dbReference>
<name>A0AAV7BBW2_ENGPU</name>
<dbReference type="SMART" id="SM00216">
    <property type="entry name" value="VWD"/>
    <property type="match status" value="2"/>
</dbReference>
<dbReference type="Proteomes" id="UP000824782">
    <property type="component" value="Unassembled WGS sequence"/>
</dbReference>
<feature type="domain" description="VWFD" evidence="9">
    <location>
        <begin position="447"/>
        <end position="625"/>
    </location>
</feature>
<dbReference type="SMART" id="SM00215">
    <property type="entry name" value="VWC_out"/>
    <property type="match status" value="2"/>
</dbReference>
<feature type="domain" description="VWFD" evidence="9">
    <location>
        <begin position="1449"/>
        <end position="1638"/>
    </location>
</feature>
<dbReference type="Gene3D" id="2.10.25.10">
    <property type="entry name" value="Laminin"/>
    <property type="match status" value="2"/>
</dbReference>
<dbReference type="InterPro" id="IPR036084">
    <property type="entry name" value="Ser_inhib-like_sf"/>
</dbReference>
<keyword evidence="5" id="KW-0472">Membrane</keyword>
<feature type="chain" id="PRO_5043518417" description="VWFD domain-containing protein" evidence="8">
    <location>
        <begin position="22"/>
        <end position="1939"/>
    </location>
</feature>
<dbReference type="Pfam" id="PF12714">
    <property type="entry name" value="TILa"/>
    <property type="match status" value="1"/>
</dbReference>
<feature type="signal peptide" evidence="8">
    <location>
        <begin position="1"/>
        <end position="21"/>
    </location>
</feature>
<dbReference type="CDD" id="cd19941">
    <property type="entry name" value="TIL"/>
    <property type="match status" value="3"/>
</dbReference>
<dbReference type="Pfam" id="PF17517">
    <property type="entry name" value="IgGFc_binding"/>
    <property type="match status" value="1"/>
</dbReference>
<keyword evidence="4" id="KW-0677">Repeat</keyword>
<organism evidence="10 11">
    <name type="scientific">Engystomops pustulosus</name>
    <name type="common">Tungara frog</name>
    <name type="synonym">Physalaemus pustulosus</name>
    <dbReference type="NCBI Taxonomy" id="76066"/>
    <lineage>
        <taxon>Eukaryota</taxon>
        <taxon>Metazoa</taxon>
        <taxon>Chordata</taxon>
        <taxon>Craniata</taxon>
        <taxon>Vertebrata</taxon>
        <taxon>Euteleostomi</taxon>
        <taxon>Amphibia</taxon>
        <taxon>Batrachia</taxon>
        <taxon>Anura</taxon>
        <taxon>Neobatrachia</taxon>
        <taxon>Hyloidea</taxon>
        <taxon>Leptodactylidae</taxon>
        <taxon>Leiuperinae</taxon>
        <taxon>Engystomops</taxon>
    </lineage>
</organism>
<evidence type="ECO:0000256" key="2">
    <source>
        <dbReference type="ARBA" id="ARBA00022475"/>
    </source>
</evidence>
<evidence type="ECO:0000256" key="1">
    <source>
        <dbReference type="ARBA" id="ARBA00004236"/>
    </source>
</evidence>
<evidence type="ECO:0000256" key="7">
    <source>
        <dbReference type="ARBA" id="ARBA00023180"/>
    </source>
</evidence>
<dbReference type="PANTHER" id="PTHR46160">
    <property type="entry name" value="ALPHA-TECTORIN-RELATED"/>
    <property type="match status" value="1"/>
</dbReference>
<gene>
    <name evidence="10" type="ORF">GDO81_014654</name>
</gene>
<protein>
    <recommendedName>
        <fullName evidence="9">VWFD domain-containing protein</fullName>
    </recommendedName>
</protein>
<evidence type="ECO:0000256" key="3">
    <source>
        <dbReference type="ARBA" id="ARBA00022729"/>
    </source>
</evidence>
<dbReference type="PANTHER" id="PTHR46160:SF9">
    <property type="entry name" value="PROTEIN PRY2-RELATED"/>
    <property type="match status" value="1"/>
</dbReference>
<accession>A0AAV7BBW2</accession>
<dbReference type="PROSITE" id="PS51233">
    <property type="entry name" value="VWFD"/>
    <property type="match status" value="4"/>
</dbReference>
<dbReference type="Pfam" id="PF01826">
    <property type="entry name" value="TIL"/>
    <property type="match status" value="1"/>
</dbReference>
<dbReference type="EMBL" id="WNYA01000006">
    <property type="protein sequence ID" value="KAG8570030.1"/>
    <property type="molecule type" value="Genomic_DNA"/>
</dbReference>
<sequence length="1939" mass="214736">MDSKLFLCAWAFLCLGGFAVAQYPGTDFALVFMQNALTTEGTPQLELLLTSFFPGTKVNIKQPMQNFSKVVSLSTGIPTPVELPKIFELSYSVQSNMTVRITSNTPISVVAINKRPPSIGVAVLSPISHWGNEYYIMTPDSKPGISVSQMAIVNGPKRNIISILLTGLVQLENTTYPPGEQLDLTLEPWESVQLQTNQSLTATHLWSQEVVAVFSGLGCIGGHGLCNHLYTQLPAKAAWGSKFVLPPLSFPNLGKITIVSASDTEVELSLGNDTTKLMVGRGGKQEFEVDTTNSVVITSSRNIMVILDFGVSSGIFYNLLPMQTSCVAYSIVSMPEFENSVLLVAHEETKEQLELDRRRLLELTWKNLTNSELIYTSLPLPPNEGYHFIYNHGQDFSLVSIGIGKSGSYGLPGICLDKVYLLCQFECANAVCNIHGDLSDCISMTTQTCMAWSETHLLTIYNSHMRGIEDCPHVLIYSYGDDLSLWPFSVEREAISAFTITIRVFGQLLKISTEDHGAVFINDVKLYTPISVLNGSLNITRLGFVATMVNVSFGLRVIIGDSGFIHLQFPGRYYESLSGDCVAQPSRRKIRGPLYPGLSVLCEPMLVEDEKQCSNKSSMADLNCQILSKSNIFHSCRSIIDPRPFVESCKSEVCSGASPCSAIESYALACAIYGVHLEGWRNISHCGLQCPRHSHYESYTTTCQASCSESQISTCDPSLFFETCLCDKGYEVSAGSCVMKKECGCFWQGSYYLEGKEFLTKDCKKKCQCSGSKMVCRDVNGCHVGNKCELRNGLWSCQPLHRMSCTLYGDTHYTTFDGNSYTFNGICDSRMAGLCANSSDLDAFEIHLVKDQHSGTSVQAVKIAVYGKSILMSPNFDGKVDVNGTLFYTPYVVDTSLQIYRSNHGAEILQTDFGLVVSFDHMRRLQIKIPDPFVGMVCGLCSSMVDRVSKGPLCQDYCQGVCSQCLNEKILPGAAMSCEIIKDPQGFFRECHRRVPPDHYFESCVNDLCSNVSWCPTLYAYAAACREMGAEVYPWRQETSCGYECPPNSTYTGSNRCVSSCQSSCYNTLPITCVSECQDGCQCNPGYVLSGDHCVLPEDCGCYKNGQYWKPGSIFYDDQCRNKCSCLDGGIVCESHSCTLDEECTVVMGVRACYPLSSTCSTSGPTFLTLDKLSFPFNNSCLFVMASLNSSKQVNFEVLLRRKALSGGELPSVQEAIVKIHGYEIVLNMQSEGPKVNGALTNFPVELSDQVVFYKTPFNIVMKTNFNLWLVFNSSMVSLNVPIKYVGKVLGLCGMKNVSAENITNLPTENHMSLWSSYVEHNFCASGNDPFNATKYCDLIMEDYGPFQECHSILGPQGFYNNCLSALNVNEDDLFSICKTLHHYEQACKLAGATIHPWNDETHCQLQEPPFETLNLSATSPTSMTDLPFSTSPTTSPIHLECLPRVVPLACSSLDKTSCLFQAPSFPRINNLSSPLTCSWSLAEICNNDTEVEKFSVLLHYDLGNHSLESLHVEVYGLKIIVPRMWENGVLVNNVTVSLPACLVPGKLQISIEGSSLILNTACGLAIKYDHHGFILVQIPFMYQNYICGQCAQKEPHENQIKFTSEMSNNYSENQCLTVTKEPWTRNEDDSTSPNYCSMFLGNESPFRDCHRVINPDRFHDECRFHVCQDLQRGESGDEVACRDLEEYVTLCQLQSVTIKPWRNESFCPFVCSPHGTYELCTRTCIQCQNGECLGPCQEGCNCTEGYLWNGIGCVPADLCLKRISPSEPEYLNCDSNSTSQSLCRFCSFHDKQISTFGNVSSLTMGNGVYDILRKCDDSTPNWLRIALHVRSPKPAKLHIFYERSFITIHSTLEVWVNGKLRVPPVTLAPELYVVKSSDMVTLGQPGNLRITFSSAGDLKIEVAQSLSAELCGACTFGNPLPMQNQTFSLESWLTEDLL</sequence>
<proteinExistence type="predicted"/>
<evidence type="ECO:0000313" key="10">
    <source>
        <dbReference type="EMBL" id="KAG8570030.1"/>
    </source>
</evidence>
<dbReference type="Pfam" id="PF00094">
    <property type="entry name" value="VWD"/>
    <property type="match status" value="3"/>
</dbReference>
<dbReference type="InterPro" id="IPR052749">
    <property type="entry name" value="Alpha-tectorin"/>
</dbReference>
<feature type="domain" description="VWFD" evidence="9">
    <location>
        <begin position="1158"/>
        <end position="1325"/>
    </location>
</feature>
<feature type="domain" description="VWFD" evidence="9">
    <location>
        <begin position="803"/>
        <end position="979"/>
    </location>
</feature>
<dbReference type="SUPFAM" id="SSF57567">
    <property type="entry name" value="Serine protease inhibitors"/>
    <property type="match status" value="2"/>
</dbReference>
<comment type="caution">
    <text evidence="10">The sequence shown here is derived from an EMBL/GenBank/DDBJ whole genome shotgun (WGS) entry which is preliminary data.</text>
</comment>
<dbReference type="InterPro" id="IPR025615">
    <property type="entry name" value="TILa_dom"/>
</dbReference>
<dbReference type="GO" id="GO:0005886">
    <property type="term" value="C:plasma membrane"/>
    <property type="evidence" value="ECO:0007669"/>
    <property type="project" value="UniProtKB-SubCell"/>
</dbReference>
<dbReference type="Pfam" id="PF08742">
    <property type="entry name" value="C8"/>
    <property type="match status" value="4"/>
</dbReference>
<keyword evidence="6" id="KW-1015">Disulfide bond</keyword>
<dbReference type="InterPro" id="IPR002919">
    <property type="entry name" value="TIL_dom"/>
</dbReference>
<dbReference type="SMART" id="SM00832">
    <property type="entry name" value="C8"/>
    <property type="match status" value="4"/>
</dbReference>
<evidence type="ECO:0000313" key="11">
    <source>
        <dbReference type="Proteomes" id="UP000824782"/>
    </source>
</evidence>
<keyword evidence="3 8" id="KW-0732">Signal</keyword>
<comment type="subcellular location">
    <subcellularLocation>
        <location evidence="1">Cell membrane</location>
    </subcellularLocation>
</comment>
<reference evidence="10" key="1">
    <citation type="thesis" date="2020" institute="ProQuest LLC" country="789 East Eisenhower Parkway, Ann Arbor, MI, USA">
        <title>Comparative Genomics and Chromosome Evolution.</title>
        <authorList>
            <person name="Mudd A.B."/>
        </authorList>
    </citation>
    <scope>NUCLEOTIDE SEQUENCE</scope>
    <source>
        <strain evidence="10">237g6f4</strain>
        <tissue evidence="10">Blood</tissue>
    </source>
</reference>
<dbReference type="InterPro" id="IPR001846">
    <property type="entry name" value="VWF_type-D"/>
</dbReference>
<keyword evidence="2" id="KW-1003">Cell membrane</keyword>
<evidence type="ECO:0000259" key="9">
    <source>
        <dbReference type="PROSITE" id="PS51233"/>
    </source>
</evidence>
<evidence type="ECO:0000256" key="4">
    <source>
        <dbReference type="ARBA" id="ARBA00022737"/>
    </source>
</evidence>
<evidence type="ECO:0000256" key="5">
    <source>
        <dbReference type="ARBA" id="ARBA00023136"/>
    </source>
</evidence>
<dbReference type="InterPro" id="IPR035234">
    <property type="entry name" value="IgGFc-bd_N"/>
</dbReference>